<dbReference type="Pfam" id="PF10557">
    <property type="entry name" value="Cullin_Nedd8"/>
    <property type="match status" value="1"/>
</dbReference>
<organism evidence="7 8">
    <name type="scientific">Protomyces lactucae-debilis</name>
    <dbReference type="NCBI Taxonomy" id="2754530"/>
    <lineage>
        <taxon>Eukaryota</taxon>
        <taxon>Fungi</taxon>
        <taxon>Dikarya</taxon>
        <taxon>Ascomycota</taxon>
        <taxon>Taphrinomycotina</taxon>
        <taxon>Taphrinomycetes</taxon>
        <taxon>Taphrinales</taxon>
        <taxon>Protomycetaceae</taxon>
        <taxon>Protomyces</taxon>
    </lineage>
</organism>
<dbReference type="GO" id="GO:0031625">
    <property type="term" value="F:ubiquitin protein ligase binding"/>
    <property type="evidence" value="ECO:0007669"/>
    <property type="project" value="InterPro"/>
</dbReference>
<reference evidence="7 8" key="1">
    <citation type="submission" date="2016-07" db="EMBL/GenBank/DDBJ databases">
        <title>Pervasive Adenine N6-methylation of Active Genes in Fungi.</title>
        <authorList>
            <consortium name="DOE Joint Genome Institute"/>
            <person name="Mondo S.J."/>
            <person name="Dannebaum R.O."/>
            <person name="Kuo R.C."/>
            <person name="Labutti K."/>
            <person name="Haridas S."/>
            <person name="Kuo A."/>
            <person name="Salamov A."/>
            <person name="Ahrendt S.R."/>
            <person name="Lipzen A."/>
            <person name="Sullivan W."/>
            <person name="Andreopoulos W.B."/>
            <person name="Clum A."/>
            <person name="Lindquist E."/>
            <person name="Daum C."/>
            <person name="Ramamoorthy G.K."/>
            <person name="Gryganskyi A."/>
            <person name="Culley D."/>
            <person name="Magnuson J.K."/>
            <person name="James T.Y."/>
            <person name="O'Malley M.A."/>
            <person name="Stajich J.E."/>
            <person name="Spatafora J.W."/>
            <person name="Visel A."/>
            <person name="Grigoriev I.V."/>
        </authorList>
    </citation>
    <scope>NUCLEOTIDE SEQUENCE [LARGE SCALE GENOMIC DNA]</scope>
    <source>
        <strain evidence="7 8">12-1054</strain>
    </source>
</reference>
<keyword evidence="3" id="KW-0832">Ubl conjugation</keyword>
<dbReference type="FunFam" id="1.10.10.10:FF:000014">
    <property type="entry name" value="Cullin 1"/>
    <property type="match status" value="1"/>
</dbReference>
<keyword evidence="8" id="KW-1185">Reference proteome</keyword>
<dbReference type="InterPro" id="IPR059120">
    <property type="entry name" value="Cullin-like_AB"/>
</dbReference>
<dbReference type="InterPro" id="IPR001373">
    <property type="entry name" value="Cullin_N"/>
</dbReference>
<dbReference type="InterPro" id="IPR045093">
    <property type="entry name" value="Cullin"/>
</dbReference>
<dbReference type="GO" id="GO:0006511">
    <property type="term" value="P:ubiquitin-dependent protein catabolic process"/>
    <property type="evidence" value="ECO:0007669"/>
    <property type="project" value="InterPro"/>
</dbReference>
<protein>
    <submittedName>
        <fullName evidence="7">Cullin family-domain-containing protein</fullName>
    </submittedName>
</protein>
<name>A0A1Y2EUE5_PROLT</name>
<evidence type="ECO:0000256" key="1">
    <source>
        <dbReference type="ARBA" id="ARBA00006019"/>
    </source>
</evidence>
<dbReference type="Gene3D" id="3.30.230.130">
    <property type="entry name" value="Cullin, Chain C, Domain 2"/>
    <property type="match status" value="1"/>
</dbReference>
<evidence type="ECO:0000256" key="5">
    <source>
        <dbReference type="RuleBase" id="RU003829"/>
    </source>
</evidence>
<dbReference type="SUPFAM" id="SSF75632">
    <property type="entry name" value="Cullin homology domain"/>
    <property type="match status" value="1"/>
</dbReference>
<evidence type="ECO:0000256" key="3">
    <source>
        <dbReference type="ARBA" id="ARBA00022843"/>
    </source>
</evidence>
<dbReference type="Gene3D" id="1.10.10.10">
    <property type="entry name" value="Winged helix-like DNA-binding domain superfamily/Winged helix DNA-binding domain"/>
    <property type="match status" value="1"/>
</dbReference>
<dbReference type="AlphaFoldDB" id="A0A1Y2EUE5"/>
<dbReference type="EMBL" id="MCFI01000027">
    <property type="protein sequence ID" value="ORY75137.1"/>
    <property type="molecule type" value="Genomic_DNA"/>
</dbReference>
<gene>
    <name evidence="7" type="ORF">BCR37DRAFT_194590</name>
</gene>
<dbReference type="Gene3D" id="1.20.1310.10">
    <property type="entry name" value="Cullin Repeats"/>
    <property type="match status" value="3"/>
</dbReference>
<dbReference type="InterPro" id="IPR036317">
    <property type="entry name" value="Cullin_homology_sf"/>
</dbReference>
<comment type="caution">
    <text evidence="7">The sequence shown here is derived from an EMBL/GenBank/DDBJ whole genome shotgun (WGS) entry which is preliminary data.</text>
</comment>
<dbReference type="RefSeq" id="XP_040722249.1">
    <property type="nucleotide sequence ID" value="XM_040866331.1"/>
</dbReference>
<evidence type="ECO:0000313" key="8">
    <source>
        <dbReference type="Proteomes" id="UP000193685"/>
    </source>
</evidence>
<dbReference type="InterPro" id="IPR016158">
    <property type="entry name" value="Cullin_homology"/>
</dbReference>
<dbReference type="PROSITE" id="PS50069">
    <property type="entry name" value="CULLIN_2"/>
    <property type="match status" value="1"/>
</dbReference>
<dbReference type="GeneID" id="63782930"/>
<dbReference type="Pfam" id="PF00888">
    <property type="entry name" value="Cullin"/>
    <property type="match status" value="1"/>
</dbReference>
<dbReference type="InterPro" id="IPR036388">
    <property type="entry name" value="WH-like_DNA-bd_sf"/>
</dbReference>
<dbReference type="OrthoDB" id="27073at2759"/>
<proteinExistence type="inferred from homology"/>
<accession>A0A1Y2EUE5</accession>
<evidence type="ECO:0000259" key="6">
    <source>
        <dbReference type="PROSITE" id="PS50069"/>
    </source>
</evidence>
<dbReference type="InterPro" id="IPR016159">
    <property type="entry name" value="Cullin_repeat-like_dom_sf"/>
</dbReference>
<dbReference type="OMA" id="WIDYINI"/>
<comment type="similarity">
    <text evidence="1 4 5">Belongs to the cullin family.</text>
</comment>
<dbReference type="SUPFAM" id="SSF74788">
    <property type="entry name" value="Cullin repeat-like"/>
    <property type="match status" value="1"/>
</dbReference>
<dbReference type="Proteomes" id="UP000193685">
    <property type="component" value="Unassembled WGS sequence"/>
</dbReference>
<dbReference type="PANTHER" id="PTHR11932">
    <property type="entry name" value="CULLIN"/>
    <property type="match status" value="1"/>
</dbReference>
<dbReference type="STRING" id="56484.A0A1Y2EUE5"/>
<dbReference type="SUPFAM" id="SSF46785">
    <property type="entry name" value="Winged helix' DNA-binding domain"/>
    <property type="match status" value="1"/>
</dbReference>
<dbReference type="InterPro" id="IPR036390">
    <property type="entry name" value="WH_DNA-bd_sf"/>
</dbReference>
<dbReference type="SMART" id="SM00884">
    <property type="entry name" value="Cullin_Nedd8"/>
    <property type="match status" value="1"/>
</dbReference>
<sequence length="735" mass="83741">MLTDKPMQVDTAKTPIVQPQSGDKAPVKKLTIKNLQISGSQSKDDAVYDATFLKLESALGRLLQGEEITGLQDLYHGCELLVRGGRSTQCEELVRKQLTRKAQALQREILPRCQSQNAMDVCTLMVDTWHTWCRQANLVRCIFWYLDRRCMLGVEAIDDLATRLFREHVLDEAVLGNFSAALNALFDEDRHAGIRRGPRHTIELASVKMLRDTGRLSAGFDSHVHHLRPYLEQFSAKVYEMDAGAYLRNVDGLEKSERNRAEDYWSSEYTRPVSMLVREIMVYNVEAQLLKGVEGLFRARDLDGFKLAYEYISESDERPRGRPALLQNWATLIKQDGVRLMESDNLVETLLDFKRDMDEICLKSFGGDEQAVKLLREQFNVFVNSKGDRPAELIAKYVDSVLRQGNKKFDEQTLEVRMDQLLDLIRFIASKDVFEAFYKKDLAKRLLLNKSASNDAEASLLNKLKIECGAQFTQNLENMFKDIDLSRDFNRKLQNKQLDVMVISQGSWPTYADVKCKLPDAMQQELDAFGAIYGKAQAGRKLMWRHTLGHLQVKARFDAGERELQVSMFQGLVLLLFNTSKTLTVEAIGEATGLEQGELHRTLQSLACGRPETRVLLKAPKGKEVNAGDKFMVNDGFKSAKRIVKINQIQMKETKEENQATMDRVDQDRSFEIQAATVRIMKAAKRKTHADLISSVIDTIKGRGTPKVGDIKKAIEKLIEREFLSRQDKEYVYEA</sequence>
<dbReference type="FunFam" id="1.20.1310.10:FF:000002">
    <property type="entry name" value="cullin-3 isoform X1"/>
    <property type="match status" value="1"/>
</dbReference>
<dbReference type="Pfam" id="PF26557">
    <property type="entry name" value="Cullin_AB"/>
    <property type="match status" value="1"/>
</dbReference>
<evidence type="ECO:0000256" key="4">
    <source>
        <dbReference type="PROSITE-ProRule" id="PRU00330"/>
    </source>
</evidence>
<evidence type="ECO:0000256" key="2">
    <source>
        <dbReference type="ARBA" id="ARBA00022499"/>
    </source>
</evidence>
<feature type="domain" description="Cullin family profile" evidence="6">
    <location>
        <begin position="389"/>
        <end position="607"/>
    </location>
</feature>
<evidence type="ECO:0000313" key="7">
    <source>
        <dbReference type="EMBL" id="ORY75137.1"/>
    </source>
</evidence>
<dbReference type="InterPro" id="IPR019559">
    <property type="entry name" value="Cullin_neddylation_domain"/>
</dbReference>
<keyword evidence="2" id="KW-1017">Isopeptide bond</keyword>
<dbReference type="SMART" id="SM00182">
    <property type="entry name" value="CULLIN"/>
    <property type="match status" value="1"/>
</dbReference>